<dbReference type="EMBL" id="JAKHEY010000008">
    <property type="protein sequence ID" value="MCZ9678602.1"/>
    <property type="molecule type" value="Genomic_DNA"/>
</dbReference>
<evidence type="ECO:0000259" key="1">
    <source>
        <dbReference type="Pfam" id="PF04326"/>
    </source>
</evidence>
<dbReference type="EMBL" id="JAKHPW010000007">
    <property type="protein sequence ID" value="MCZ3622448.1"/>
    <property type="molecule type" value="Genomic_DNA"/>
</dbReference>
<evidence type="ECO:0000313" key="5">
    <source>
        <dbReference type="Proteomes" id="UP001211566"/>
    </source>
</evidence>
<evidence type="ECO:0000313" key="3">
    <source>
        <dbReference type="EMBL" id="MCZ9678602.1"/>
    </source>
</evidence>
<dbReference type="Proteomes" id="UP001211566">
    <property type="component" value="Unassembled WGS sequence"/>
</dbReference>
<feature type="domain" description="Schlafen AlbA-2" evidence="1">
    <location>
        <begin position="29"/>
        <end position="164"/>
    </location>
</feature>
<dbReference type="Pfam" id="PF04326">
    <property type="entry name" value="SLFN_AlbA_2"/>
    <property type="match status" value="1"/>
</dbReference>
<keyword evidence="3" id="KW-0547">Nucleotide-binding</keyword>
<reference evidence="3" key="1">
    <citation type="submission" date="2022-01" db="EMBL/GenBank/DDBJ databases">
        <title>STING isolate genome collection.</title>
        <authorList>
            <person name="France M."/>
            <person name="Rutt L."/>
            <person name="Humphrys M."/>
            <person name="Ravel J."/>
        </authorList>
    </citation>
    <scope>NUCLEOTIDE SEQUENCE</scope>
    <source>
        <strain evidence="3">C0081E5</strain>
    </source>
</reference>
<dbReference type="AlphaFoldDB" id="A0AAW5WY33"/>
<organism evidence="3 5">
    <name type="scientific">Lactobacillus mulieris</name>
    <dbReference type="NCBI Taxonomy" id="2508708"/>
    <lineage>
        <taxon>Bacteria</taxon>
        <taxon>Bacillati</taxon>
        <taxon>Bacillota</taxon>
        <taxon>Bacilli</taxon>
        <taxon>Lactobacillales</taxon>
        <taxon>Lactobacillaceae</taxon>
        <taxon>Lactobacillus</taxon>
    </lineage>
</organism>
<accession>A0AAW5WY33</accession>
<evidence type="ECO:0000313" key="4">
    <source>
        <dbReference type="Proteomes" id="UP001211420"/>
    </source>
</evidence>
<keyword evidence="3" id="KW-0067">ATP-binding</keyword>
<dbReference type="InterPro" id="IPR007421">
    <property type="entry name" value="Schlafen_AlbA_2_dom"/>
</dbReference>
<dbReference type="Gene3D" id="3.30.950.30">
    <property type="entry name" value="Schlafen, AAA domain"/>
    <property type="match status" value="1"/>
</dbReference>
<dbReference type="RefSeq" id="WP_269254907.1">
    <property type="nucleotide sequence ID" value="NZ_JAKHEY010000008.1"/>
</dbReference>
<dbReference type="PANTHER" id="PTHR30595">
    <property type="entry name" value="GLPR-RELATED TRANSCRIPTIONAL REPRESSOR"/>
    <property type="match status" value="1"/>
</dbReference>
<sequence>MCLHYIERREGNIINTQELKKILAQAPKETDHWDFKQKWYSKENGGNGELVLDILNFANTVHNDDCYIILGVSDDGKIVGVETDPNRKNTQKLQDLISKVDFAQNSYPKTNIETFEIDGHSLDVITIYNSKEVPYFLRKNKKRKNKAEIIAGKIYSRVGDSNTPNDGSISDKQLENLFNKRFGLDEDINTKYKCILKEVNNWNYILDQSVFCKKYIYKPDPIYTIEISNYSEYHNLFFEPFIIDDVKTTIRWKLIKLYFNNTVVANYPCIELEKSQAIIIEPDYYEIKLDNYLNYYGFLKNDIRLLLNNILNSNVTLSQEREILNNIQKNIVIFKNQKQKSDCEKKFVQDYRNKLIKFSFNERYKTEIAASIYNLLNLNGSEEVAEKVLEEKIICKFMNSYIEKLDS</sequence>
<name>A0AAW5WY33_9LACO</name>
<proteinExistence type="predicted"/>
<protein>
    <submittedName>
        <fullName evidence="3">ATP-binding protein</fullName>
    </submittedName>
</protein>
<dbReference type="GO" id="GO:0005524">
    <property type="term" value="F:ATP binding"/>
    <property type="evidence" value="ECO:0007669"/>
    <property type="project" value="UniProtKB-KW"/>
</dbReference>
<dbReference type="PANTHER" id="PTHR30595:SF6">
    <property type="entry name" value="SCHLAFEN ALBA-2 DOMAIN-CONTAINING PROTEIN"/>
    <property type="match status" value="1"/>
</dbReference>
<gene>
    <name evidence="2" type="ORF">L2772_06130</name>
    <name evidence="3" type="ORF">L2Z99_05825</name>
</gene>
<evidence type="ECO:0000313" key="2">
    <source>
        <dbReference type="EMBL" id="MCZ3622448.1"/>
    </source>
</evidence>
<comment type="caution">
    <text evidence="3">The sequence shown here is derived from an EMBL/GenBank/DDBJ whole genome shotgun (WGS) entry which is preliminary data.</text>
</comment>
<dbReference type="Proteomes" id="UP001211420">
    <property type="component" value="Unassembled WGS sequence"/>
</dbReference>
<keyword evidence="4" id="KW-1185">Reference proteome</keyword>
<dbReference type="InterPro" id="IPR038461">
    <property type="entry name" value="Schlafen_AlbA_2_dom_sf"/>
</dbReference>
<reference evidence="2 4" key="2">
    <citation type="submission" date="2022-01" db="EMBL/GenBank/DDBJ databases">
        <title>VMRC isolate genome collection.</title>
        <authorList>
            <person name="France M."/>
            <person name="Rutt L."/>
            <person name="Humphrys M."/>
            <person name="Ravel J."/>
        </authorList>
    </citation>
    <scope>NUCLEOTIDE SEQUENCE [LARGE SCALE GENOMIC DNA]</scope>
    <source>
        <strain evidence="2 4">C0172B4</strain>
    </source>
</reference>